<dbReference type="Pfam" id="PF21347">
    <property type="entry name" value="DUF3108_like"/>
    <property type="match status" value="1"/>
</dbReference>
<evidence type="ECO:0000313" key="2">
    <source>
        <dbReference type="EMBL" id="RXG11464.1"/>
    </source>
</evidence>
<proteinExistence type="predicted"/>
<feature type="domain" description="DUF3108" evidence="1">
    <location>
        <begin position="33"/>
        <end position="224"/>
    </location>
</feature>
<accession>A0A4Q0NNI7</accession>
<dbReference type="EMBL" id="QOVK01000037">
    <property type="protein sequence ID" value="RXG11464.1"/>
    <property type="molecule type" value="Genomic_DNA"/>
</dbReference>
<dbReference type="RefSeq" id="WP_128767252.1">
    <property type="nucleotide sequence ID" value="NZ_JBHUOO010000015.1"/>
</dbReference>
<evidence type="ECO:0000259" key="1">
    <source>
        <dbReference type="Pfam" id="PF21347"/>
    </source>
</evidence>
<dbReference type="OrthoDB" id="665223at2"/>
<sequence length="241" mass="26570">MKALLSLCFLIFGINGIFCQSLCSDLKSLSKSTSLEFTSYGTANNIIGVTEYEVSSAFATQDGNRIILKAILPEEYSISNTKQTYYEVECNSSVLRVNHKNVIPAYVFEEYSNMEVDASESSISIPVNPEIGQKLEDISFSVEILVAPITHKVSYFLTDRSIKSQETINTPAGTFECFVIEANSKMKPKNKNTGTVKQWFAPEIGLIKQVDYDVSGKVTSVNLLTALNSGNQQTKIAIEGE</sequence>
<comment type="caution">
    <text evidence="2">The sequence shown here is derived from an EMBL/GenBank/DDBJ whole genome shotgun (WGS) entry which is preliminary data.</text>
</comment>
<gene>
    <name evidence="2" type="ORF">DSM02_4098</name>
</gene>
<protein>
    <recommendedName>
        <fullName evidence="1">DUF3108 domain-containing protein</fullName>
    </recommendedName>
</protein>
<reference evidence="2 3" key="1">
    <citation type="submission" date="2018-07" db="EMBL/GenBank/DDBJ databases">
        <title>Leeuwenhoekiella genomics.</title>
        <authorList>
            <person name="Tahon G."/>
            <person name="Willems A."/>
        </authorList>
    </citation>
    <scope>NUCLEOTIDE SEQUENCE [LARGE SCALE GENOMIC DNA]</scope>
    <source>
        <strain evidence="2 3">LMG 29608</strain>
    </source>
</reference>
<organism evidence="2 3">
    <name type="scientific">Leeuwenhoekiella polynyae</name>
    <dbReference type="NCBI Taxonomy" id="1550906"/>
    <lineage>
        <taxon>Bacteria</taxon>
        <taxon>Pseudomonadati</taxon>
        <taxon>Bacteroidota</taxon>
        <taxon>Flavobacteriia</taxon>
        <taxon>Flavobacteriales</taxon>
        <taxon>Flavobacteriaceae</taxon>
        <taxon>Leeuwenhoekiella</taxon>
    </lineage>
</organism>
<evidence type="ECO:0000313" key="3">
    <source>
        <dbReference type="Proteomes" id="UP000289859"/>
    </source>
</evidence>
<dbReference type="Proteomes" id="UP000289859">
    <property type="component" value="Unassembled WGS sequence"/>
</dbReference>
<keyword evidence="3" id="KW-1185">Reference proteome</keyword>
<dbReference type="Gene3D" id="2.40.360.20">
    <property type="match status" value="1"/>
</dbReference>
<dbReference type="AlphaFoldDB" id="A0A4Q0NNI7"/>
<name>A0A4Q0NNI7_9FLAO</name>
<dbReference type="InterPro" id="IPR049279">
    <property type="entry name" value="DUF3108-like"/>
</dbReference>